<dbReference type="NCBIfam" id="TIGR00978">
    <property type="entry name" value="asd_EA"/>
    <property type="match status" value="1"/>
</dbReference>
<evidence type="ECO:0000256" key="4">
    <source>
        <dbReference type="PIRSR" id="PIRSR000148-1"/>
    </source>
</evidence>
<dbReference type="GO" id="GO:0051287">
    <property type="term" value="F:NAD binding"/>
    <property type="evidence" value="ECO:0007669"/>
    <property type="project" value="InterPro"/>
</dbReference>
<dbReference type="EC" id="1.2.1.11" evidence="6"/>
<name>F4GM52_PARC1</name>
<dbReference type="Gene3D" id="3.30.360.10">
    <property type="entry name" value="Dihydrodipicolinate Reductase, domain 2"/>
    <property type="match status" value="1"/>
</dbReference>
<feature type="domain" description="Semialdehyde dehydrogenase NAD-binding" evidence="5">
    <location>
        <begin position="7"/>
        <end position="135"/>
    </location>
</feature>
<dbReference type="Gene3D" id="3.40.50.720">
    <property type="entry name" value="NAD(P)-binding Rossmann-like Domain"/>
    <property type="match status" value="1"/>
</dbReference>
<dbReference type="Pfam" id="PF01118">
    <property type="entry name" value="Semialdhyde_dh"/>
    <property type="match status" value="1"/>
</dbReference>
<dbReference type="PANTHER" id="PTHR46718">
    <property type="entry name" value="ASPARTATE-SEMIALDEHYDE DEHYDROGENASE"/>
    <property type="match status" value="1"/>
</dbReference>
<dbReference type="Proteomes" id="UP000007939">
    <property type="component" value="Chromosome"/>
</dbReference>
<dbReference type="CDD" id="cd18130">
    <property type="entry name" value="ASADH_C_arch_fung_like"/>
    <property type="match status" value="1"/>
</dbReference>
<keyword evidence="3 6" id="KW-0560">Oxidoreductase</keyword>
<dbReference type="Pfam" id="PF02774">
    <property type="entry name" value="Semialdhyde_dhC"/>
    <property type="match status" value="1"/>
</dbReference>
<evidence type="ECO:0000259" key="5">
    <source>
        <dbReference type="SMART" id="SM00859"/>
    </source>
</evidence>
<dbReference type="OrthoDB" id="9805684at2"/>
<dbReference type="AlphaFoldDB" id="F4GM52"/>
<dbReference type="PIRSF" id="PIRSF000148">
    <property type="entry name" value="ASA_dh"/>
    <property type="match status" value="1"/>
</dbReference>
<dbReference type="SMART" id="SM00859">
    <property type="entry name" value="Semialdhyde_dh"/>
    <property type="match status" value="1"/>
</dbReference>
<evidence type="ECO:0000313" key="7">
    <source>
        <dbReference type="Proteomes" id="UP000007939"/>
    </source>
</evidence>
<dbReference type="CDD" id="cd02315">
    <property type="entry name" value="ScASADH_like_N"/>
    <property type="match status" value="1"/>
</dbReference>
<dbReference type="PANTHER" id="PTHR46718:SF1">
    <property type="entry name" value="ASPARTATE-SEMIALDEHYDE DEHYDROGENASE"/>
    <property type="match status" value="1"/>
</dbReference>
<dbReference type="GO" id="GO:0009086">
    <property type="term" value="P:methionine biosynthetic process"/>
    <property type="evidence" value="ECO:0007669"/>
    <property type="project" value="TreeGrafter"/>
</dbReference>
<dbReference type="RefSeq" id="WP_013739922.1">
    <property type="nucleotide sequence ID" value="NC_015436.1"/>
</dbReference>
<dbReference type="GO" id="GO:0050661">
    <property type="term" value="F:NADP binding"/>
    <property type="evidence" value="ECO:0007669"/>
    <property type="project" value="InterPro"/>
</dbReference>
<feature type="active site" description="Acyl-thioester intermediate" evidence="4">
    <location>
        <position position="152"/>
    </location>
</feature>
<evidence type="ECO:0000256" key="3">
    <source>
        <dbReference type="ARBA" id="ARBA00023002"/>
    </source>
</evidence>
<evidence type="ECO:0000313" key="6">
    <source>
        <dbReference type="EMBL" id="AEC02527.1"/>
    </source>
</evidence>
<feature type="active site" description="Proton acceptor" evidence="4">
    <location>
        <position position="235"/>
    </location>
</feature>
<dbReference type="GO" id="GO:0009088">
    <property type="term" value="P:threonine biosynthetic process"/>
    <property type="evidence" value="ECO:0007669"/>
    <property type="project" value="UniProtKB-ARBA"/>
</dbReference>
<dbReference type="SUPFAM" id="SSF55347">
    <property type="entry name" value="Glyceraldehyde-3-phosphate dehydrogenase-like, C-terminal domain"/>
    <property type="match status" value="1"/>
</dbReference>
<keyword evidence="7" id="KW-1185">Reference proteome</keyword>
<accession>F4GM52</accession>
<evidence type="ECO:0000256" key="2">
    <source>
        <dbReference type="ARBA" id="ARBA00022857"/>
    </source>
</evidence>
<dbReference type="InterPro" id="IPR000534">
    <property type="entry name" value="Semialdehyde_DH_NAD-bd"/>
</dbReference>
<dbReference type="InterPro" id="IPR051823">
    <property type="entry name" value="ASADH-related"/>
</dbReference>
<evidence type="ECO:0000256" key="1">
    <source>
        <dbReference type="ARBA" id="ARBA00010584"/>
    </source>
</evidence>
<dbReference type="HOGENOM" id="CLU_049966_1_0_12"/>
<proteinExistence type="inferred from homology"/>
<dbReference type="InterPro" id="IPR012280">
    <property type="entry name" value="Semialdhyde_DH_dimer_dom"/>
</dbReference>
<dbReference type="GO" id="GO:0046983">
    <property type="term" value="F:protein dimerization activity"/>
    <property type="evidence" value="ECO:0007669"/>
    <property type="project" value="InterPro"/>
</dbReference>
<dbReference type="InterPro" id="IPR036291">
    <property type="entry name" value="NAD(P)-bd_dom_sf"/>
</dbReference>
<dbReference type="STRING" id="760011.Spico_1319"/>
<dbReference type="NCBIfam" id="NF006416">
    <property type="entry name" value="PRK08664.1"/>
    <property type="match status" value="1"/>
</dbReference>
<protein>
    <submittedName>
        <fullName evidence="6">Aspartate-semialdehyde dehydrogenase</fullName>
        <ecNumber evidence="6">1.2.1.11</ecNumber>
    </submittedName>
</protein>
<organism evidence="6 7">
    <name type="scientific">Parasphaerochaeta coccoides (strain ATCC BAA-1237 / DSM 17374 / SPN1)</name>
    <name type="common">Sphaerochaeta coccoides</name>
    <dbReference type="NCBI Taxonomy" id="760011"/>
    <lineage>
        <taxon>Bacteria</taxon>
        <taxon>Pseudomonadati</taxon>
        <taxon>Spirochaetota</taxon>
        <taxon>Spirochaetia</taxon>
        <taxon>Spirochaetales</taxon>
        <taxon>Sphaerochaetaceae</taxon>
        <taxon>Parasphaerochaeta</taxon>
    </lineage>
</organism>
<gene>
    <name evidence="6" type="ordered locus">Spico_1319</name>
</gene>
<dbReference type="SUPFAM" id="SSF51735">
    <property type="entry name" value="NAD(P)-binding Rossmann-fold domains"/>
    <property type="match status" value="1"/>
</dbReference>
<dbReference type="EMBL" id="CP002659">
    <property type="protein sequence ID" value="AEC02527.1"/>
    <property type="molecule type" value="Genomic_DNA"/>
</dbReference>
<dbReference type="KEGG" id="scc:Spico_1319"/>
<comment type="similarity">
    <text evidence="1">Belongs to the aspartate-semialdehyde dehydrogenase family.</text>
</comment>
<dbReference type="eggNOG" id="COG0136">
    <property type="taxonomic scope" value="Bacteria"/>
</dbReference>
<sequence>MSNKKINVAVLGATGAVGQVFTWMLSRHPWFNLTAVIASERRVGHTYSESVHWLLPFDFPPELHDVRIQAYDPDALKAMDVRFVFSALPAEVASDIEKDLRGRGFNVFSNAASLRYEKNIPILIPEANPEQLDWVPSQGYPTIGSVVTNANCATTGLAVALAPLKKYGIKEISVSSYQSISGAGYPGLSALDISGNVIPYIGGEEEKVEKEIKKILDINPAVYAYCIRVPVIFGHMESVWVEFEQEVDVEDVIRDWNEFKGFPHLPSSPVQPIVYSDEVRFPQSKLAFWGEPRGMVVYTGRVKKQARKIGFVLLVNNIVKGAAGGSIQNAELFAEKFGLRK</sequence>
<dbReference type="GO" id="GO:0004073">
    <property type="term" value="F:aspartate-semialdehyde dehydrogenase activity"/>
    <property type="evidence" value="ECO:0007669"/>
    <property type="project" value="UniProtKB-EC"/>
</dbReference>
<dbReference type="InterPro" id="IPR005676">
    <property type="entry name" value="Asp_semi-ald_DH_pep-lack"/>
</dbReference>
<reference evidence="7" key="1">
    <citation type="submission" date="2011-04" db="EMBL/GenBank/DDBJ databases">
        <title>The complete genome of Spirochaeta coccoides DSM 17374.</title>
        <authorList>
            <person name="Lucas S."/>
            <person name="Copeland A."/>
            <person name="Lapidus A."/>
            <person name="Bruce D."/>
            <person name="Goodwin L."/>
            <person name="Pitluck S."/>
            <person name="Peters L."/>
            <person name="Kyrpides N."/>
            <person name="Mavromatis K."/>
            <person name="Pagani I."/>
            <person name="Ivanova N."/>
            <person name="Ovchinnikova G."/>
            <person name="Lu M."/>
            <person name="Detter J.C."/>
            <person name="Tapia R."/>
            <person name="Han C."/>
            <person name="Land M."/>
            <person name="Hauser L."/>
            <person name="Markowitz V."/>
            <person name="Cheng J.-F."/>
            <person name="Hugenholtz P."/>
            <person name="Woyke T."/>
            <person name="Wu D."/>
            <person name="Spring S."/>
            <person name="Schroeder M."/>
            <person name="Brambilla E."/>
            <person name="Klenk H.-P."/>
            <person name="Eisen J.A."/>
        </authorList>
    </citation>
    <scope>NUCLEOTIDE SEQUENCE [LARGE SCALE GENOMIC DNA]</scope>
    <source>
        <strain evidence="7">ATCC BAA-1237 / DSM 17374 / SPN1</strain>
    </source>
</reference>
<keyword evidence="2" id="KW-0521">NADP</keyword>
<reference evidence="6 7" key="2">
    <citation type="journal article" date="2012" name="Stand. Genomic Sci.">
        <title>Complete genome sequence of the termite hindgut bacterium Spirochaeta coccoides type strain (SPN1(T)), reclassification in the genus Sphaerochaeta as Sphaerochaeta coccoides comb. nov. and emendations of the family Spirochaetaceae and the genus Sphaerochaeta.</title>
        <authorList>
            <person name="Abt B."/>
            <person name="Han C."/>
            <person name="Scheuner C."/>
            <person name="Lu M."/>
            <person name="Lapidus A."/>
            <person name="Nolan M."/>
            <person name="Lucas S."/>
            <person name="Hammon N."/>
            <person name="Deshpande S."/>
            <person name="Cheng J.F."/>
            <person name="Tapia R."/>
            <person name="Goodwin L.A."/>
            <person name="Pitluck S."/>
            <person name="Liolios K."/>
            <person name="Pagani I."/>
            <person name="Ivanova N."/>
            <person name="Mavromatis K."/>
            <person name="Mikhailova N."/>
            <person name="Huntemann M."/>
            <person name="Pati A."/>
            <person name="Chen A."/>
            <person name="Palaniappan K."/>
            <person name="Land M."/>
            <person name="Hauser L."/>
            <person name="Brambilla E.M."/>
            <person name="Rohde M."/>
            <person name="Spring S."/>
            <person name="Gronow S."/>
            <person name="Goker M."/>
            <person name="Woyke T."/>
            <person name="Bristow J."/>
            <person name="Eisen J.A."/>
            <person name="Markowitz V."/>
            <person name="Hugenholtz P."/>
            <person name="Kyrpides N.C."/>
            <person name="Klenk H.P."/>
            <person name="Detter J.C."/>
        </authorList>
    </citation>
    <scope>NUCLEOTIDE SEQUENCE [LARGE SCALE GENOMIC DNA]</scope>
    <source>
        <strain evidence="7">ATCC BAA-1237 / DSM 17374 / SPN1</strain>
    </source>
</reference>